<reference evidence="1 2" key="1">
    <citation type="submission" date="2024-01" db="EMBL/GenBank/DDBJ databases">
        <title>The genomes of 5 underutilized Papilionoideae crops provide insights into root nodulation and disease resistanc.</title>
        <authorList>
            <person name="Jiang F."/>
        </authorList>
    </citation>
    <scope>NUCLEOTIDE SEQUENCE [LARGE SCALE GENOMIC DNA]</scope>
    <source>
        <strain evidence="1">DUOXIRENSHENG_FW03</strain>
        <tissue evidence="1">Leaves</tissue>
    </source>
</reference>
<keyword evidence="2" id="KW-1185">Reference proteome</keyword>
<dbReference type="Proteomes" id="UP001386955">
    <property type="component" value="Unassembled WGS sequence"/>
</dbReference>
<organism evidence="1 2">
    <name type="scientific">Psophocarpus tetragonolobus</name>
    <name type="common">Winged bean</name>
    <name type="synonym">Dolichos tetragonolobus</name>
    <dbReference type="NCBI Taxonomy" id="3891"/>
    <lineage>
        <taxon>Eukaryota</taxon>
        <taxon>Viridiplantae</taxon>
        <taxon>Streptophyta</taxon>
        <taxon>Embryophyta</taxon>
        <taxon>Tracheophyta</taxon>
        <taxon>Spermatophyta</taxon>
        <taxon>Magnoliopsida</taxon>
        <taxon>eudicotyledons</taxon>
        <taxon>Gunneridae</taxon>
        <taxon>Pentapetalae</taxon>
        <taxon>rosids</taxon>
        <taxon>fabids</taxon>
        <taxon>Fabales</taxon>
        <taxon>Fabaceae</taxon>
        <taxon>Papilionoideae</taxon>
        <taxon>50 kb inversion clade</taxon>
        <taxon>NPAAA clade</taxon>
        <taxon>indigoferoid/millettioid clade</taxon>
        <taxon>Phaseoleae</taxon>
        <taxon>Psophocarpus</taxon>
    </lineage>
</organism>
<accession>A0AAN9SRH3</accession>
<protein>
    <submittedName>
        <fullName evidence="1">Uncharacterized protein</fullName>
    </submittedName>
</protein>
<evidence type="ECO:0000313" key="2">
    <source>
        <dbReference type="Proteomes" id="UP001386955"/>
    </source>
</evidence>
<name>A0AAN9SRH3_PSOTE</name>
<dbReference type="AlphaFoldDB" id="A0AAN9SRH3"/>
<gene>
    <name evidence="1" type="ORF">VNO78_13719</name>
</gene>
<sequence length="164" mass="18962">MMSSRGLRRPLFLKLLSSEGGETKIRKWLRDRGTPLVMLHTHHLVGLVYVMDLRAHHVSEKCWLMDVGFHKEDIYYGRRDLGHYNNSGTSLAVFGWTLIPHQHAIFSANQSYVITLVMDYLFVVNLLCSANAKQALRMHTTNYSLAIFQHPPYECNQALWLDFA</sequence>
<comment type="caution">
    <text evidence="1">The sequence shown here is derived from an EMBL/GenBank/DDBJ whole genome shotgun (WGS) entry which is preliminary data.</text>
</comment>
<proteinExistence type="predicted"/>
<dbReference type="EMBL" id="JAYMYS010000003">
    <property type="protein sequence ID" value="KAK7401882.1"/>
    <property type="molecule type" value="Genomic_DNA"/>
</dbReference>
<evidence type="ECO:0000313" key="1">
    <source>
        <dbReference type="EMBL" id="KAK7401882.1"/>
    </source>
</evidence>